<evidence type="ECO:0000313" key="1">
    <source>
        <dbReference type="EMBL" id="RAI34205.1"/>
    </source>
</evidence>
<reference evidence="1 2" key="1">
    <citation type="submission" date="2017-07" db="EMBL/GenBank/DDBJ databases">
        <title>Draft Genome Sequences of Select Purple Nonsulfur Bacteria.</title>
        <authorList>
            <person name="Lasarre B."/>
            <person name="Mckinlay J.B."/>
        </authorList>
    </citation>
    <scope>NUCLEOTIDE SEQUENCE [LARGE SCALE GENOMIC DNA]</scope>
    <source>
        <strain evidence="1 2">DSM 5909</strain>
    </source>
</reference>
<gene>
    <name evidence="1" type="ORF">CH341_31490</name>
</gene>
<dbReference type="EMBL" id="NPEX01000638">
    <property type="protein sequence ID" value="RAI34205.1"/>
    <property type="molecule type" value="Genomic_DNA"/>
</dbReference>
<dbReference type="AlphaFoldDB" id="A0A327K935"/>
<protein>
    <submittedName>
        <fullName evidence="1">Uncharacterized protein</fullName>
    </submittedName>
</protein>
<comment type="caution">
    <text evidence="1">The sequence shown here is derived from an EMBL/GenBank/DDBJ whole genome shotgun (WGS) entry which is preliminary data.</text>
</comment>
<name>A0A327K935_9BRAD</name>
<accession>A0A327K935</accession>
<feature type="non-terminal residue" evidence="1">
    <location>
        <position position="81"/>
    </location>
</feature>
<dbReference type="Proteomes" id="UP000249130">
    <property type="component" value="Unassembled WGS sequence"/>
</dbReference>
<organism evidence="1 2">
    <name type="scientific">Rhodoplanes roseus</name>
    <dbReference type="NCBI Taxonomy" id="29409"/>
    <lineage>
        <taxon>Bacteria</taxon>
        <taxon>Pseudomonadati</taxon>
        <taxon>Pseudomonadota</taxon>
        <taxon>Alphaproteobacteria</taxon>
        <taxon>Hyphomicrobiales</taxon>
        <taxon>Nitrobacteraceae</taxon>
        <taxon>Rhodoplanes</taxon>
    </lineage>
</organism>
<keyword evidence="2" id="KW-1185">Reference proteome</keyword>
<evidence type="ECO:0000313" key="2">
    <source>
        <dbReference type="Proteomes" id="UP000249130"/>
    </source>
</evidence>
<proteinExistence type="predicted"/>
<sequence>MTRSHQANRSFTSCTASRMPLVTPSISALMTFPTPSCEKNASTSFTRSAKDGISSLPSVCSSFPRVFCRSIRLSLNRFAAS</sequence>